<name>A0AAW3TXF2_9SPHN</name>
<protein>
    <recommendedName>
        <fullName evidence="3">Lipoprotein</fullName>
    </recommendedName>
</protein>
<reference evidence="1 2" key="1">
    <citation type="submission" date="2020-08" db="EMBL/GenBank/DDBJ databases">
        <title>Genomic Encyclopedia of Type Strains, Phase IV (KMG-IV): sequencing the most valuable type-strain genomes for metagenomic binning, comparative biology and taxonomic classification.</title>
        <authorList>
            <person name="Goeker M."/>
        </authorList>
    </citation>
    <scope>NUCLEOTIDE SEQUENCE [LARGE SCALE GENOMIC DNA]</scope>
    <source>
        <strain evidence="1 2">DSM 15581</strain>
    </source>
</reference>
<sequence>MQRASCGSISIGLLSLSPIVLGLAGCIDPSQRIATSLIRYGLDEKQAQCVGDRLEARLSTGQLRQLGRAARGFHDGDPSPGRLTIGDLVRVSSRIEDVRVPLEVARAAAGCNVLADGAARL</sequence>
<dbReference type="RefSeq" id="WP_244305295.1">
    <property type="nucleotide sequence ID" value="NZ_JACIDB010000018.1"/>
</dbReference>
<evidence type="ECO:0000313" key="1">
    <source>
        <dbReference type="EMBL" id="MBB3877476.1"/>
    </source>
</evidence>
<gene>
    <name evidence="1" type="ORF">GGR47_003744</name>
</gene>
<organism evidence="1 2">
    <name type="scientific">Sphingomonas aquatilis</name>
    <dbReference type="NCBI Taxonomy" id="93063"/>
    <lineage>
        <taxon>Bacteria</taxon>
        <taxon>Pseudomonadati</taxon>
        <taxon>Pseudomonadota</taxon>
        <taxon>Alphaproteobacteria</taxon>
        <taxon>Sphingomonadales</taxon>
        <taxon>Sphingomonadaceae</taxon>
        <taxon>Sphingomonas</taxon>
    </lineage>
</organism>
<evidence type="ECO:0000313" key="2">
    <source>
        <dbReference type="Proteomes" id="UP000528945"/>
    </source>
</evidence>
<accession>A0AAW3TXF2</accession>
<dbReference type="Proteomes" id="UP000528945">
    <property type="component" value="Unassembled WGS sequence"/>
</dbReference>
<dbReference type="AlphaFoldDB" id="A0AAW3TXF2"/>
<comment type="caution">
    <text evidence="1">The sequence shown here is derived from an EMBL/GenBank/DDBJ whole genome shotgun (WGS) entry which is preliminary data.</text>
</comment>
<keyword evidence="2" id="KW-1185">Reference proteome</keyword>
<dbReference type="EMBL" id="JACIDB010000018">
    <property type="protein sequence ID" value="MBB3877476.1"/>
    <property type="molecule type" value="Genomic_DNA"/>
</dbReference>
<evidence type="ECO:0008006" key="3">
    <source>
        <dbReference type="Google" id="ProtNLM"/>
    </source>
</evidence>
<proteinExistence type="predicted"/>
<dbReference type="PROSITE" id="PS51257">
    <property type="entry name" value="PROKAR_LIPOPROTEIN"/>
    <property type="match status" value="1"/>
</dbReference>